<evidence type="ECO:0000256" key="2">
    <source>
        <dbReference type="ARBA" id="ARBA00022475"/>
    </source>
</evidence>
<organism evidence="8 9">
    <name type="scientific">Hominibacterium faecale</name>
    <dbReference type="NCBI Taxonomy" id="2839743"/>
    <lineage>
        <taxon>Bacteria</taxon>
        <taxon>Bacillati</taxon>
        <taxon>Bacillota</taxon>
        <taxon>Clostridia</taxon>
        <taxon>Peptostreptococcales</taxon>
        <taxon>Anaerovoracaceae</taxon>
        <taxon>Hominibacterium</taxon>
    </lineage>
</organism>
<evidence type="ECO:0000256" key="6">
    <source>
        <dbReference type="SAM" id="Phobius"/>
    </source>
</evidence>
<feature type="domain" description="Na+/H+ antiporter NhaC-like C-terminal" evidence="7">
    <location>
        <begin position="153"/>
        <end position="454"/>
    </location>
</feature>
<evidence type="ECO:0000313" key="8">
    <source>
        <dbReference type="EMBL" id="MCU7380115.1"/>
    </source>
</evidence>
<gene>
    <name evidence="8" type="ORF">OBO34_17395</name>
</gene>
<proteinExistence type="predicted"/>
<sequence>MDNYGLISFIPVVCVIVLVFVTKRTMASLVAGSIVGAVILYGKDFFMKWIDAIYTVLGDGTWKWLFLVCGLFGGIIALFEASGGALGFSRFATRLCKSKKQSLFMAWFLDLVIFADDWLNALAVGSAMRNVTDKFKVPRELLAFVICATGCSICTLVPFSTWGVFMAGQLESNGVAAAGEGMTVYLHTLPYIFYAIVSMVVVPLYIAGIIPHFGKMKKAELRAQNTGQLLPDSMLGMVKAEREAATEEEDASVKGKAINFLVPLLVLAVITTITREILYGIFSCFIVCAIMYFPQKLVKPGEFLNCIVSGFKDMLGVIGIISAAFILKEMNNELGLPAFIIGLVQDALDPRLLPVVAFIVVGFLCFAAGNFWGMLAIAFPVIIPIAQALDANSILVSGAMISGCVFGSSACFYGSEVSLVCTTTQIQNQDFAKTSLPVYIFPVAVTLVLFIIFGYVKG</sequence>
<comment type="subcellular location">
    <subcellularLocation>
        <location evidence="1">Cell membrane</location>
        <topology evidence="1">Multi-pass membrane protein</topology>
    </subcellularLocation>
</comment>
<dbReference type="PANTHER" id="PTHR43478:SF1">
    <property type="entry name" value="NA+_H+ ANTIPORTER NHAC-LIKE C-TERMINAL DOMAIN-CONTAINING PROTEIN"/>
    <property type="match status" value="1"/>
</dbReference>
<keyword evidence="2" id="KW-1003">Cell membrane</keyword>
<reference evidence="8" key="1">
    <citation type="submission" date="2022-09" db="EMBL/GenBank/DDBJ databases">
        <title>Culturomic study of gut microbiota in children with autism spectrum disorder.</title>
        <authorList>
            <person name="Efimov B.A."/>
            <person name="Chaplin A.V."/>
            <person name="Sokolova S.R."/>
            <person name="Pikina A.P."/>
            <person name="Korzhanova M."/>
            <person name="Belova V."/>
            <person name="Korostin D."/>
        </authorList>
    </citation>
    <scope>NUCLEOTIDE SEQUENCE</scope>
    <source>
        <strain evidence="8">ASD5510</strain>
    </source>
</reference>
<accession>A0A9J6QXA8</accession>
<protein>
    <recommendedName>
        <fullName evidence="7">Na+/H+ antiporter NhaC-like C-terminal domain-containing protein</fullName>
    </recommendedName>
</protein>
<feature type="transmembrane region" description="Helical" evidence="6">
    <location>
        <begin position="141"/>
        <end position="165"/>
    </location>
</feature>
<evidence type="ECO:0000313" key="9">
    <source>
        <dbReference type="Proteomes" id="UP001065549"/>
    </source>
</evidence>
<feature type="transmembrane region" description="Helical" evidence="6">
    <location>
        <begin position="394"/>
        <end position="415"/>
    </location>
</feature>
<keyword evidence="5 6" id="KW-0472">Membrane</keyword>
<feature type="transmembrane region" description="Helical" evidence="6">
    <location>
        <begin position="191"/>
        <end position="213"/>
    </location>
</feature>
<dbReference type="PANTHER" id="PTHR43478">
    <property type="entry name" value="NA+/H+ ANTIPORTER-RELATED"/>
    <property type="match status" value="1"/>
</dbReference>
<dbReference type="Pfam" id="PF03553">
    <property type="entry name" value="Na_H_antiporter"/>
    <property type="match status" value="1"/>
</dbReference>
<dbReference type="EMBL" id="JAOSHN010000008">
    <property type="protein sequence ID" value="MCU7380115.1"/>
    <property type="molecule type" value="Genomic_DNA"/>
</dbReference>
<keyword evidence="9" id="KW-1185">Reference proteome</keyword>
<feature type="transmembrane region" description="Helical" evidence="6">
    <location>
        <begin position="29"/>
        <end position="50"/>
    </location>
</feature>
<feature type="transmembrane region" description="Helical" evidence="6">
    <location>
        <begin position="435"/>
        <end position="456"/>
    </location>
</feature>
<evidence type="ECO:0000259" key="7">
    <source>
        <dbReference type="Pfam" id="PF03553"/>
    </source>
</evidence>
<evidence type="ECO:0000256" key="3">
    <source>
        <dbReference type="ARBA" id="ARBA00022692"/>
    </source>
</evidence>
<keyword evidence="3 6" id="KW-0812">Transmembrane</keyword>
<dbReference type="GO" id="GO:0005886">
    <property type="term" value="C:plasma membrane"/>
    <property type="evidence" value="ECO:0007669"/>
    <property type="project" value="UniProtKB-SubCell"/>
</dbReference>
<comment type="caution">
    <text evidence="8">The sequence shown here is derived from an EMBL/GenBank/DDBJ whole genome shotgun (WGS) entry which is preliminary data.</text>
</comment>
<dbReference type="InterPro" id="IPR018461">
    <property type="entry name" value="Na/H_Antiport_NhaC-like_C"/>
</dbReference>
<dbReference type="AlphaFoldDB" id="A0A9J6QXA8"/>
<keyword evidence="4 6" id="KW-1133">Transmembrane helix</keyword>
<dbReference type="RefSeq" id="WP_227755529.1">
    <property type="nucleotide sequence ID" value="NZ_JAOSHN010000008.1"/>
</dbReference>
<feature type="transmembrane region" description="Helical" evidence="6">
    <location>
        <begin position="355"/>
        <end position="382"/>
    </location>
</feature>
<name>A0A9J6QXA8_9FIRM</name>
<evidence type="ECO:0000256" key="1">
    <source>
        <dbReference type="ARBA" id="ARBA00004651"/>
    </source>
</evidence>
<evidence type="ECO:0000256" key="5">
    <source>
        <dbReference type="ARBA" id="ARBA00023136"/>
    </source>
</evidence>
<feature type="transmembrane region" description="Helical" evidence="6">
    <location>
        <begin position="62"/>
        <end position="81"/>
    </location>
</feature>
<dbReference type="Proteomes" id="UP001065549">
    <property type="component" value="Unassembled WGS sequence"/>
</dbReference>
<feature type="transmembrane region" description="Helical" evidence="6">
    <location>
        <begin position="102"/>
        <end position="121"/>
    </location>
</feature>
<evidence type="ECO:0000256" key="4">
    <source>
        <dbReference type="ARBA" id="ARBA00022989"/>
    </source>
</evidence>
<feature type="transmembrane region" description="Helical" evidence="6">
    <location>
        <begin position="277"/>
        <end position="294"/>
    </location>
</feature>
<feature type="transmembrane region" description="Helical" evidence="6">
    <location>
        <begin position="6"/>
        <end position="22"/>
    </location>
</feature>